<evidence type="ECO:0000313" key="2">
    <source>
        <dbReference type="Proteomes" id="UP000640052"/>
    </source>
</evidence>
<accession>A0A919QMC8</accession>
<reference evidence="1" key="1">
    <citation type="submission" date="2021-01" db="EMBL/GenBank/DDBJ databases">
        <title>Whole genome shotgun sequence of Acrocarpospora phusangensis NBRC 108782.</title>
        <authorList>
            <person name="Komaki H."/>
            <person name="Tamura T."/>
        </authorList>
    </citation>
    <scope>NUCLEOTIDE SEQUENCE</scope>
    <source>
        <strain evidence="1">NBRC 108782</strain>
    </source>
</reference>
<gene>
    <name evidence="1" type="ORF">Aph01nite_72100</name>
</gene>
<proteinExistence type="predicted"/>
<keyword evidence="2" id="KW-1185">Reference proteome</keyword>
<dbReference type="RefSeq" id="WP_204045521.1">
    <property type="nucleotide sequence ID" value="NZ_BOOA01000100.1"/>
</dbReference>
<sequence>MPRWTIEKPEQLTFGPVTGLSVRIVAGHLAVLASDGPPTLEVSDIGGAPLVVEHDEQGRLTVSYGDLTWDGVLSWLRTQDRRCSITLTVPKDCPVQAGVISAGAVLAGFEGRTKVKSVSGNIVLDGVSGEISAETVAGTVESRALAGDLTFTSVSGELTVADGVPHRLRAKTVTGRITADLDLSPTGDVTFASISGSVFVRLPRTVQTDVSLRSTSGVLESEFPGLVNGSVPGQRSLSGRLGGGMASLRATTVSGEITLLSKETAA</sequence>
<organism evidence="1 2">
    <name type="scientific">Acrocarpospora phusangensis</name>
    <dbReference type="NCBI Taxonomy" id="1070424"/>
    <lineage>
        <taxon>Bacteria</taxon>
        <taxon>Bacillati</taxon>
        <taxon>Actinomycetota</taxon>
        <taxon>Actinomycetes</taxon>
        <taxon>Streptosporangiales</taxon>
        <taxon>Streptosporangiaceae</taxon>
        <taxon>Acrocarpospora</taxon>
    </lineage>
</organism>
<dbReference type="Proteomes" id="UP000640052">
    <property type="component" value="Unassembled WGS sequence"/>
</dbReference>
<dbReference type="AlphaFoldDB" id="A0A919QMC8"/>
<name>A0A919QMC8_9ACTN</name>
<evidence type="ECO:0008006" key="3">
    <source>
        <dbReference type="Google" id="ProtNLM"/>
    </source>
</evidence>
<dbReference type="EMBL" id="BOOA01000100">
    <property type="protein sequence ID" value="GIH28900.1"/>
    <property type="molecule type" value="Genomic_DNA"/>
</dbReference>
<comment type="caution">
    <text evidence="1">The sequence shown here is derived from an EMBL/GenBank/DDBJ whole genome shotgun (WGS) entry which is preliminary data.</text>
</comment>
<protein>
    <recommendedName>
        <fullName evidence="3">Adhesin domain-containing protein</fullName>
    </recommendedName>
</protein>
<evidence type="ECO:0000313" key="1">
    <source>
        <dbReference type="EMBL" id="GIH28900.1"/>
    </source>
</evidence>